<proteinExistence type="predicted"/>
<organism evidence="1">
    <name type="scientific">marine sediment metagenome</name>
    <dbReference type="NCBI Taxonomy" id="412755"/>
    <lineage>
        <taxon>unclassified sequences</taxon>
        <taxon>metagenomes</taxon>
        <taxon>ecological metagenomes</taxon>
    </lineage>
</organism>
<name>A0A0F9QC72_9ZZZZ</name>
<protein>
    <submittedName>
        <fullName evidence="1">Uncharacterized protein</fullName>
    </submittedName>
</protein>
<evidence type="ECO:0000313" key="1">
    <source>
        <dbReference type="EMBL" id="KKN10791.1"/>
    </source>
</evidence>
<accession>A0A0F9QC72</accession>
<gene>
    <name evidence="1" type="ORF">LCGC14_1033040</name>
</gene>
<reference evidence="1" key="1">
    <citation type="journal article" date="2015" name="Nature">
        <title>Complex archaea that bridge the gap between prokaryotes and eukaryotes.</title>
        <authorList>
            <person name="Spang A."/>
            <person name="Saw J.H."/>
            <person name="Jorgensen S.L."/>
            <person name="Zaremba-Niedzwiedzka K."/>
            <person name="Martijn J."/>
            <person name="Lind A.E."/>
            <person name="van Eijk R."/>
            <person name="Schleper C."/>
            <person name="Guy L."/>
            <person name="Ettema T.J."/>
        </authorList>
    </citation>
    <scope>NUCLEOTIDE SEQUENCE</scope>
</reference>
<sequence>MPIIEDTSDKVPQSLTAGDTRTWSILNSNFPASTHTMIYYLHGREATLKITGVANGDTHDFTLDANKTENWVEQSAYYGLVATISSLRYTVEHGSITMFANPAKSDAGKRIRDIEQDIAAIEAFKSGRAKKGVIRSSGFGRSLDKMPLEEILMLETNLRIHLITLKHSFDDVRSVIRIGI</sequence>
<dbReference type="AlphaFoldDB" id="A0A0F9QC72"/>
<comment type="caution">
    <text evidence="1">The sequence shown here is derived from an EMBL/GenBank/DDBJ whole genome shotgun (WGS) entry which is preliminary data.</text>
</comment>
<dbReference type="EMBL" id="LAZR01004204">
    <property type="protein sequence ID" value="KKN10791.1"/>
    <property type="molecule type" value="Genomic_DNA"/>
</dbReference>